<accession>A0A133YDS7</accession>
<comment type="caution">
    <text evidence="1">The sequence shown here is derived from an EMBL/GenBank/DDBJ whole genome shotgun (WGS) entry which is preliminary data.</text>
</comment>
<protein>
    <submittedName>
        <fullName evidence="1">Uncharacterized protein</fullName>
    </submittedName>
</protein>
<reference evidence="2" key="1">
    <citation type="submission" date="2016-01" db="EMBL/GenBank/DDBJ databases">
        <authorList>
            <person name="Mitreva M."/>
            <person name="Pepin K.H."/>
            <person name="Mihindukulasuriya K.A."/>
            <person name="Fulton R."/>
            <person name="Fronick C."/>
            <person name="O'Laughlin M."/>
            <person name="Miner T."/>
            <person name="Herter B."/>
            <person name="Rosa B.A."/>
            <person name="Cordes M."/>
            <person name="Tomlinson C."/>
            <person name="Wollam A."/>
            <person name="Palsikar V.B."/>
            <person name="Mardis E.R."/>
            <person name="Wilson R.K."/>
        </authorList>
    </citation>
    <scope>NUCLEOTIDE SEQUENCE [LARGE SCALE GENOMIC DNA]</scope>
    <source>
        <strain evidence="2">KA00274</strain>
    </source>
</reference>
<evidence type="ECO:0000313" key="2">
    <source>
        <dbReference type="Proteomes" id="UP000070080"/>
    </source>
</evidence>
<dbReference type="Proteomes" id="UP000070080">
    <property type="component" value="Unassembled WGS sequence"/>
</dbReference>
<organism evidence="1 2">
    <name type="scientific">Amygdalobacter nucleatus</name>
    <dbReference type="NCBI Taxonomy" id="3029274"/>
    <lineage>
        <taxon>Bacteria</taxon>
        <taxon>Bacillati</taxon>
        <taxon>Bacillota</taxon>
        <taxon>Clostridia</taxon>
        <taxon>Eubacteriales</taxon>
        <taxon>Oscillospiraceae</taxon>
        <taxon>Amygdalobacter</taxon>
    </lineage>
</organism>
<gene>
    <name evidence="1" type="ORF">HMPREF1872_00714</name>
</gene>
<dbReference type="AlphaFoldDB" id="A0A133YDS7"/>
<dbReference type="EMBL" id="LSCV01000017">
    <property type="protein sequence ID" value="KXB41335.1"/>
    <property type="molecule type" value="Genomic_DNA"/>
</dbReference>
<sequence length="59" mass="6713">MPSSVLVLASLPSLCLLVTTWKTLNVTSCHLHDSNYRVFVPSYQYGPIFQLSQIKHQYS</sequence>
<name>A0A133YDS7_9FIRM</name>
<keyword evidence="2" id="KW-1185">Reference proteome</keyword>
<proteinExistence type="predicted"/>
<evidence type="ECO:0000313" key="1">
    <source>
        <dbReference type="EMBL" id="KXB41335.1"/>
    </source>
</evidence>